<reference evidence="1" key="1">
    <citation type="submission" date="2015-06" db="UniProtKB">
        <authorList>
            <consortium name="EnsemblPlants"/>
        </authorList>
    </citation>
    <scope>IDENTIFICATION</scope>
</reference>
<name>M8BIX1_AEGTA</name>
<protein>
    <submittedName>
        <fullName evidence="1">Uncharacterized protein</fullName>
    </submittedName>
</protein>
<sequence>MAVKEKGILYMIFFQLSTTSPGLLPRRSRQTKQGWRVASVCTMHVQEERKRSRRTSSEMLSTGVRRPCCALCGAGADVHCHADAAFLCAPYHAQVHCTSPLASRHRLTPPTHVRAEVTTRAMGLDPWAARLRAAAGRTRVPPPSDVHGRCVAAFQVLARRMGLDVGSARLRAAAAFRTLRLEFGAAAPRMPLHVAMASTL</sequence>
<accession>M8BIX1</accession>
<organism evidence="1">
    <name type="scientific">Aegilops tauschii</name>
    <name type="common">Tausch's goatgrass</name>
    <name type="synonym">Aegilops squarrosa</name>
    <dbReference type="NCBI Taxonomy" id="37682"/>
    <lineage>
        <taxon>Eukaryota</taxon>
        <taxon>Viridiplantae</taxon>
        <taxon>Streptophyta</taxon>
        <taxon>Embryophyta</taxon>
        <taxon>Tracheophyta</taxon>
        <taxon>Spermatophyta</taxon>
        <taxon>Magnoliopsida</taxon>
        <taxon>Liliopsida</taxon>
        <taxon>Poales</taxon>
        <taxon>Poaceae</taxon>
        <taxon>BOP clade</taxon>
        <taxon>Pooideae</taxon>
        <taxon>Triticodae</taxon>
        <taxon>Triticeae</taxon>
        <taxon>Triticinae</taxon>
        <taxon>Aegilops</taxon>
    </lineage>
</organism>
<evidence type="ECO:0000313" key="1">
    <source>
        <dbReference type="EnsemblPlants" id="EMT24950"/>
    </source>
</evidence>
<proteinExistence type="predicted"/>
<dbReference type="EnsemblPlants" id="EMT24950">
    <property type="protein sequence ID" value="EMT24950"/>
    <property type="gene ID" value="F775_14508"/>
</dbReference>
<dbReference type="AlphaFoldDB" id="M8BIX1"/>